<reference evidence="1" key="2">
    <citation type="journal article" date="2022" name="New Phytol.">
        <title>Evolutionary transition to the ectomycorrhizal habit in the genomes of a hyperdiverse lineage of mushroom-forming fungi.</title>
        <authorList>
            <person name="Looney B."/>
            <person name="Miyauchi S."/>
            <person name="Morin E."/>
            <person name="Drula E."/>
            <person name="Courty P.E."/>
            <person name="Kohler A."/>
            <person name="Kuo A."/>
            <person name="LaButti K."/>
            <person name="Pangilinan J."/>
            <person name="Lipzen A."/>
            <person name="Riley R."/>
            <person name="Andreopoulos W."/>
            <person name="He G."/>
            <person name="Johnson J."/>
            <person name="Nolan M."/>
            <person name="Tritt A."/>
            <person name="Barry K.W."/>
            <person name="Grigoriev I.V."/>
            <person name="Nagy L.G."/>
            <person name="Hibbett D."/>
            <person name="Henrissat B."/>
            <person name="Matheny P.B."/>
            <person name="Labbe J."/>
            <person name="Martin F.M."/>
        </authorList>
    </citation>
    <scope>NUCLEOTIDE SEQUENCE</scope>
    <source>
        <strain evidence="1">FP105234-sp</strain>
    </source>
</reference>
<keyword evidence="2" id="KW-1185">Reference proteome</keyword>
<dbReference type="Proteomes" id="UP000814033">
    <property type="component" value="Unassembled WGS sequence"/>
</dbReference>
<reference evidence="1" key="1">
    <citation type="submission" date="2021-02" db="EMBL/GenBank/DDBJ databases">
        <authorList>
            <consortium name="DOE Joint Genome Institute"/>
            <person name="Ahrendt S."/>
            <person name="Looney B.P."/>
            <person name="Miyauchi S."/>
            <person name="Morin E."/>
            <person name="Drula E."/>
            <person name="Courty P.E."/>
            <person name="Chicoki N."/>
            <person name="Fauchery L."/>
            <person name="Kohler A."/>
            <person name="Kuo A."/>
            <person name="Labutti K."/>
            <person name="Pangilinan J."/>
            <person name="Lipzen A."/>
            <person name="Riley R."/>
            <person name="Andreopoulos W."/>
            <person name="He G."/>
            <person name="Johnson J."/>
            <person name="Barry K.W."/>
            <person name="Grigoriev I.V."/>
            <person name="Nagy L."/>
            <person name="Hibbett D."/>
            <person name="Henrissat B."/>
            <person name="Matheny P.B."/>
            <person name="Labbe J."/>
            <person name="Martin F."/>
        </authorList>
    </citation>
    <scope>NUCLEOTIDE SEQUENCE</scope>
    <source>
        <strain evidence="1">FP105234-sp</strain>
    </source>
</reference>
<sequence>MIPRAPLGVPLLTAQCIGCTKECQLGFDIHLLGAVGHSPSSSRHISPVLLFSHRDVSSTRATAGKLKDAPDSLASVACAAAIEATRTSERLASASGPRGNWKRCAIYVRLPLSSTLVLLMYLLPHCLRA</sequence>
<proteinExistence type="predicted"/>
<evidence type="ECO:0000313" key="1">
    <source>
        <dbReference type="EMBL" id="KAI0047072.1"/>
    </source>
</evidence>
<comment type="caution">
    <text evidence="1">The sequence shown here is derived from an EMBL/GenBank/DDBJ whole genome shotgun (WGS) entry which is preliminary data.</text>
</comment>
<evidence type="ECO:0000313" key="2">
    <source>
        <dbReference type="Proteomes" id="UP000814033"/>
    </source>
</evidence>
<protein>
    <submittedName>
        <fullName evidence="1">Uncharacterized protein</fullName>
    </submittedName>
</protein>
<name>A0ACB8RT45_9AGAM</name>
<organism evidence="1 2">
    <name type="scientific">Auriscalpium vulgare</name>
    <dbReference type="NCBI Taxonomy" id="40419"/>
    <lineage>
        <taxon>Eukaryota</taxon>
        <taxon>Fungi</taxon>
        <taxon>Dikarya</taxon>
        <taxon>Basidiomycota</taxon>
        <taxon>Agaricomycotina</taxon>
        <taxon>Agaricomycetes</taxon>
        <taxon>Russulales</taxon>
        <taxon>Auriscalpiaceae</taxon>
        <taxon>Auriscalpium</taxon>
    </lineage>
</organism>
<dbReference type="EMBL" id="MU275912">
    <property type="protein sequence ID" value="KAI0047072.1"/>
    <property type="molecule type" value="Genomic_DNA"/>
</dbReference>
<gene>
    <name evidence="1" type="ORF">FA95DRAFT_1289463</name>
</gene>
<accession>A0ACB8RT45</accession>